<dbReference type="PRINTS" id="PR00237">
    <property type="entry name" value="GPCRRHODOPSN"/>
</dbReference>
<evidence type="ECO:0000256" key="1">
    <source>
        <dbReference type="ARBA" id="ARBA00004651"/>
    </source>
</evidence>
<gene>
    <name evidence="13" type="ORF">PLOB_00004196</name>
</gene>
<comment type="subcellular location">
    <subcellularLocation>
        <location evidence="1">Cell membrane</location>
        <topology evidence="1">Multi-pass membrane protein</topology>
    </subcellularLocation>
</comment>
<evidence type="ECO:0000256" key="10">
    <source>
        <dbReference type="RuleBase" id="RU000688"/>
    </source>
</evidence>
<evidence type="ECO:0000256" key="3">
    <source>
        <dbReference type="ARBA" id="ARBA00022692"/>
    </source>
</evidence>
<evidence type="ECO:0000256" key="4">
    <source>
        <dbReference type="ARBA" id="ARBA00022989"/>
    </source>
</evidence>
<dbReference type="PANTHER" id="PTHR24246:SF27">
    <property type="entry name" value="ADENOSINE RECEPTOR, ISOFORM A"/>
    <property type="match status" value="1"/>
</dbReference>
<keyword evidence="7 10" id="KW-0675">Receptor</keyword>
<feature type="transmembrane region" description="Helical" evidence="11">
    <location>
        <begin position="153"/>
        <end position="176"/>
    </location>
</feature>
<protein>
    <recommendedName>
        <fullName evidence="12">G-protein coupled receptors family 1 profile domain-containing protein</fullName>
    </recommendedName>
</protein>
<keyword evidence="6 11" id="KW-0472">Membrane</keyword>
<evidence type="ECO:0000256" key="8">
    <source>
        <dbReference type="ARBA" id="ARBA00023180"/>
    </source>
</evidence>
<dbReference type="EMBL" id="CALNXK010000116">
    <property type="protein sequence ID" value="CAH3160265.1"/>
    <property type="molecule type" value="Genomic_DNA"/>
</dbReference>
<sequence>EAYTVLVYLIILDVISSPVTSILNALVIFTVKTKPRLKTTSNVALACLAVTDCVMGVIGQPFFAVQLAVLLQGEGSSSYCTLLVTSANVVRTLAIASIFNLTLMNIDRYIAIKHSLKYKTLVTRGRLLRGSAFAWAVSFLLTVPLSFTDNDIYLVVSTITGCLCMAIITFCQIVILQETRTLKKRIAAHQVSPEDRKKLLKDKTAFQLTTIILFVLVLTYLPMLVVRILITNSIICSLNASHIAVMSAIFASILNSLINPIIYCFKIRKFRVAFIEVLFRKTTIQAENTEKRMFGSLNKVAPLKTEEQQ</sequence>
<dbReference type="InterPro" id="IPR017452">
    <property type="entry name" value="GPCR_Rhodpsn_7TM"/>
</dbReference>
<evidence type="ECO:0000313" key="14">
    <source>
        <dbReference type="Proteomes" id="UP001159405"/>
    </source>
</evidence>
<feature type="transmembrane region" description="Helical" evidence="11">
    <location>
        <begin position="242"/>
        <end position="265"/>
    </location>
</feature>
<feature type="domain" description="G-protein coupled receptors family 1 profile" evidence="12">
    <location>
        <begin position="23"/>
        <end position="263"/>
    </location>
</feature>
<evidence type="ECO:0000259" key="12">
    <source>
        <dbReference type="PROSITE" id="PS50262"/>
    </source>
</evidence>
<comment type="similarity">
    <text evidence="10">Belongs to the G-protein coupled receptor 1 family.</text>
</comment>
<dbReference type="CDD" id="cd00637">
    <property type="entry name" value="7tm_classA_rhodopsin-like"/>
    <property type="match status" value="1"/>
</dbReference>
<keyword evidence="9 10" id="KW-0807">Transducer</keyword>
<feature type="transmembrane region" description="Helical" evidence="11">
    <location>
        <begin position="89"/>
        <end position="106"/>
    </location>
</feature>
<dbReference type="InterPro" id="IPR000276">
    <property type="entry name" value="GPCR_Rhodpsn"/>
</dbReference>
<evidence type="ECO:0000256" key="7">
    <source>
        <dbReference type="ARBA" id="ARBA00023170"/>
    </source>
</evidence>
<dbReference type="SUPFAM" id="SSF81321">
    <property type="entry name" value="Family A G protein-coupled receptor-like"/>
    <property type="match status" value="1"/>
</dbReference>
<organism evidence="13 14">
    <name type="scientific">Porites lobata</name>
    <dbReference type="NCBI Taxonomy" id="104759"/>
    <lineage>
        <taxon>Eukaryota</taxon>
        <taxon>Metazoa</taxon>
        <taxon>Cnidaria</taxon>
        <taxon>Anthozoa</taxon>
        <taxon>Hexacorallia</taxon>
        <taxon>Scleractinia</taxon>
        <taxon>Fungiina</taxon>
        <taxon>Poritidae</taxon>
        <taxon>Porites</taxon>
    </lineage>
</organism>
<keyword evidence="8" id="KW-0325">Glycoprotein</keyword>
<keyword evidence="5 10" id="KW-0297">G-protein coupled receptor</keyword>
<dbReference type="PROSITE" id="PS50262">
    <property type="entry name" value="G_PROTEIN_RECEP_F1_2"/>
    <property type="match status" value="1"/>
</dbReference>
<feature type="transmembrane region" description="Helical" evidence="11">
    <location>
        <begin position="205"/>
        <end position="230"/>
    </location>
</feature>
<evidence type="ECO:0000256" key="5">
    <source>
        <dbReference type="ARBA" id="ARBA00023040"/>
    </source>
</evidence>
<feature type="transmembrane region" description="Helical" evidence="11">
    <location>
        <begin position="43"/>
        <end position="69"/>
    </location>
</feature>
<keyword evidence="3 10" id="KW-0812">Transmembrane</keyword>
<evidence type="ECO:0000313" key="13">
    <source>
        <dbReference type="EMBL" id="CAH3160265.1"/>
    </source>
</evidence>
<keyword evidence="2" id="KW-1003">Cell membrane</keyword>
<evidence type="ECO:0000256" key="11">
    <source>
        <dbReference type="SAM" id="Phobius"/>
    </source>
</evidence>
<reference evidence="13 14" key="1">
    <citation type="submission" date="2022-05" db="EMBL/GenBank/DDBJ databases">
        <authorList>
            <consortium name="Genoscope - CEA"/>
            <person name="William W."/>
        </authorList>
    </citation>
    <scope>NUCLEOTIDE SEQUENCE [LARGE SCALE GENOMIC DNA]</scope>
</reference>
<feature type="non-terminal residue" evidence="13">
    <location>
        <position position="1"/>
    </location>
</feature>
<proteinExistence type="inferred from homology"/>
<name>A0ABN8Q9U7_9CNID</name>
<dbReference type="Pfam" id="PF00001">
    <property type="entry name" value="7tm_1"/>
    <property type="match status" value="2"/>
</dbReference>
<evidence type="ECO:0000256" key="2">
    <source>
        <dbReference type="ARBA" id="ARBA00022475"/>
    </source>
</evidence>
<evidence type="ECO:0000256" key="6">
    <source>
        <dbReference type="ARBA" id="ARBA00023136"/>
    </source>
</evidence>
<comment type="caution">
    <text evidence="13">The sequence shown here is derived from an EMBL/GenBank/DDBJ whole genome shotgun (WGS) entry which is preliminary data.</text>
</comment>
<evidence type="ECO:0000256" key="9">
    <source>
        <dbReference type="ARBA" id="ARBA00023224"/>
    </source>
</evidence>
<accession>A0ABN8Q9U7</accession>
<dbReference type="Proteomes" id="UP001159405">
    <property type="component" value="Unassembled WGS sequence"/>
</dbReference>
<feature type="transmembrane region" description="Helical" evidence="11">
    <location>
        <begin position="6"/>
        <end position="31"/>
    </location>
</feature>
<keyword evidence="4 11" id="KW-1133">Transmembrane helix</keyword>
<dbReference type="Gene3D" id="1.20.1070.10">
    <property type="entry name" value="Rhodopsin 7-helix transmembrane proteins"/>
    <property type="match status" value="1"/>
</dbReference>
<dbReference type="PANTHER" id="PTHR24246">
    <property type="entry name" value="OLFACTORY RECEPTOR AND ADENOSINE RECEPTOR"/>
    <property type="match status" value="1"/>
</dbReference>
<keyword evidence="14" id="KW-1185">Reference proteome</keyword>
<dbReference type="PROSITE" id="PS00237">
    <property type="entry name" value="G_PROTEIN_RECEP_F1_1"/>
    <property type="match status" value="1"/>
</dbReference>
<feature type="transmembrane region" description="Helical" evidence="11">
    <location>
        <begin position="127"/>
        <end position="147"/>
    </location>
</feature>
<feature type="non-terminal residue" evidence="13">
    <location>
        <position position="309"/>
    </location>
</feature>